<keyword evidence="5" id="KW-1185">Reference proteome</keyword>
<protein>
    <recommendedName>
        <fullName evidence="6">UBX domain-containing protein</fullName>
    </recommendedName>
</protein>
<dbReference type="InterPro" id="IPR032675">
    <property type="entry name" value="LRR_dom_sf"/>
</dbReference>
<dbReference type="CDD" id="cd01767">
    <property type="entry name" value="UBX"/>
    <property type="match status" value="1"/>
</dbReference>
<evidence type="ECO:0000259" key="2">
    <source>
        <dbReference type="PROSITE" id="PS50030"/>
    </source>
</evidence>
<dbReference type="Gene3D" id="3.80.10.10">
    <property type="entry name" value="Ribonuclease Inhibitor"/>
    <property type="match status" value="4"/>
</dbReference>
<dbReference type="InterPro" id="IPR015940">
    <property type="entry name" value="UBA"/>
</dbReference>
<dbReference type="GeneID" id="119732159"/>
<dbReference type="PANTHER" id="PTHR13318:SF95">
    <property type="entry name" value="F-BOX PROTEIN YLR352W"/>
    <property type="match status" value="1"/>
</dbReference>
<feature type="compositionally biased region" description="Low complexity" evidence="1">
    <location>
        <begin position="334"/>
        <end position="352"/>
    </location>
</feature>
<feature type="compositionally biased region" description="Low complexity" evidence="1">
    <location>
        <begin position="193"/>
        <end position="211"/>
    </location>
</feature>
<feature type="region of interest" description="Disordered" evidence="1">
    <location>
        <begin position="174"/>
        <end position="231"/>
    </location>
</feature>
<dbReference type="InterPro" id="IPR009060">
    <property type="entry name" value="UBA-like_sf"/>
</dbReference>
<dbReference type="OrthoDB" id="10254930at2759"/>
<evidence type="ECO:0000313" key="4">
    <source>
        <dbReference type="EnsemblMetazoa" id="XP_038061496.1"/>
    </source>
</evidence>
<evidence type="ECO:0000256" key="1">
    <source>
        <dbReference type="SAM" id="MobiDB-lite"/>
    </source>
</evidence>
<proteinExistence type="predicted"/>
<name>A0A914ADD5_PATMI</name>
<dbReference type="InterPro" id="IPR029071">
    <property type="entry name" value="Ubiquitin-like_domsf"/>
</dbReference>
<accession>A0A914ADD5</accession>
<dbReference type="SUPFAM" id="SSF46934">
    <property type="entry name" value="UBA-like"/>
    <property type="match status" value="1"/>
</dbReference>
<dbReference type="SMART" id="SM00367">
    <property type="entry name" value="LRR_CC"/>
    <property type="match status" value="5"/>
</dbReference>
<dbReference type="SUPFAM" id="SSF52058">
    <property type="entry name" value="L domain-like"/>
    <property type="match status" value="1"/>
</dbReference>
<dbReference type="EnsemblMetazoa" id="XM_038205568.1">
    <property type="protein sequence ID" value="XP_038061496.1"/>
    <property type="gene ID" value="LOC119732159"/>
</dbReference>
<evidence type="ECO:0000313" key="5">
    <source>
        <dbReference type="Proteomes" id="UP000887568"/>
    </source>
</evidence>
<dbReference type="GO" id="GO:0019005">
    <property type="term" value="C:SCF ubiquitin ligase complex"/>
    <property type="evidence" value="ECO:0007669"/>
    <property type="project" value="TreeGrafter"/>
</dbReference>
<feature type="domain" description="UBA" evidence="2">
    <location>
        <begin position="6"/>
        <end position="46"/>
    </location>
</feature>
<feature type="domain" description="UBX" evidence="3">
    <location>
        <begin position="230"/>
        <end position="307"/>
    </location>
</feature>
<feature type="compositionally biased region" description="Basic and acidic residues" evidence="1">
    <location>
        <begin position="128"/>
        <end position="153"/>
    </location>
</feature>
<dbReference type="OMA" id="WEDAVNY"/>
<dbReference type="SMART" id="SM00166">
    <property type="entry name" value="UBX"/>
    <property type="match status" value="1"/>
</dbReference>
<dbReference type="SUPFAM" id="SSF54236">
    <property type="entry name" value="Ubiquitin-like"/>
    <property type="match status" value="1"/>
</dbReference>
<dbReference type="Gene3D" id="3.10.20.90">
    <property type="entry name" value="Phosphatidylinositol 3-kinase Catalytic Subunit, Chain A, domain 1"/>
    <property type="match status" value="1"/>
</dbReference>
<dbReference type="AlphaFoldDB" id="A0A914ADD5"/>
<dbReference type="RefSeq" id="XP_038061496.1">
    <property type="nucleotide sequence ID" value="XM_038205568.1"/>
</dbReference>
<organism evidence="4 5">
    <name type="scientific">Patiria miniata</name>
    <name type="common">Bat star</name>
    <name type="synonym">Asterina miniata</name>
    <dbReference type="NCBI Taxonomy" id="46514"/>
    <lineage>
        <taxon>Eukaryota</taxon>
        <taxon>Metazoa</taxon>
        <taxon>Echinodermata</taxon>
        <taxon>Eleutherozoa</taxon>
        <taxon>Asterozoa</taxon>
        <taxon>Asteroidea</taxon>
        <taxon>Valvatacea</taxon>
        <taxon>Valvatida</taxon>
        <taxon>Asterinidae</taxon>
        <taxon>Patiria</taxon>
    </lineage>
</organism>
<dbReference type="InterPro" id="IPR001012">
    <property type="entry name" value="UBX_dom"/>
</dbReference>
<dbReference type="Pfam" id="PF00789">
    <property type="entry name" value="UBX"/>
    <property type="match status" value="1"/>
</dbReference>
<feature type="compositionally biased region" description="Polar residues" evidence="1">
    <location>
        <begin position="54"/>
        <end position="78"/>
    </location>
</feature>
<dbReference type="PANTHER" id="PTHR13318">
    <property type="entry name" value="PARTNER OF PAIRED, ISOFORM B-RELATED"/>
    <property type="match status" value="1"/>
</dbReference>
<evidence type="ECO:0000259" key="3">
    <source>
        <dbReference type="PROSITE" id="PS50033"/>
    </source>
</evidence>
<dbReference type="Gene3D" id="1.10.8.10">
    <property type="entry name" value="DNA helicase RuvA subunit, C-terminal domain"/>
    <property type="match status" value="1"/>
</dbReference>
<dbReference type="PROSITE" id="PS50030">
    <property type="entry name" value="UBA"/>
    <property type="match status" value="1"/>
</dbReference>
<dbReference type="GO" id="GO:0031146">
    <property type="term" value="P:SCF-dependent proteasomal ubiquitin-dependent protein catabolic process"/>
    <property type="evidence" value="ECO:0007669"/>
    <property type="project" value="TreeGrafter"/>
</dbReference>
<sequence>MANAAQTVDSLLASLVGMGFELDRCQAAVNCGKLTVNDAVEWLLQGHGAEDTIPSRSAPTLSLNQPSQAGPATQSSDASYLPFSLPPVSAPSSDPPGDSHQGLTHPAVPPTSDESRFQQQDVVSRFSLSEKKRQDKERWEKEQREKAAVEARQARLQAKQARSNILKNIEADKEARHQHGKLPTSLQPETSVGTTPPTQPAATAAEPPGGAKMEASQRATASQESKPMPSAPTMCMLQVRLPSGQSMREKFPSTATLQTVVDFIKSQHSDLIHINLIQPFPHRSFTSRELDSTLEELKLTPTGNLVVKLGTAEPAALQQEAQSLPAASPDRESQPQPTNQQQPPPSLSQLLPHHPPPPAPPHHRSQSSHHSWGHGQALSPGDDSSPANEEQEEEPMEVGGARVDFDDLGGAMDDEEMMGVDEAGVGGAEEAMLWGGPAPHPHPMGAAGRAHHDWGDGNRLIDGRRPLNFNYGFGQQGEQGDVEEAPSPQRAAAAALSRLAAAALSQAQSPTSPTDKPITALQDLCLRCVSKRIEGRTRQPVTMLEALPPHLASRLVEELKKAGVLRPKTLNLFLPCHLQYLTLDCYKYTTNELLQAARLHVHISRLSLSACPLLTDQAFLSINSLKKLQYLNVSNNKQLTDGILYSIKDLSNLVTLALEETSVSDEGVKVLASSPSMSQLTHLSLNRTNVSDSMLPFLTVFTNLRSLGLEQTKVSQLDGIEALVSLRSLNIARNRITLQALDRLSRLPELTALNVMLIEGMTGDDVLHHLQGLELKQLQMPDRHTTTNMGLCCIAGMPLVALDLTDYIHITDQGIHHIADMTSLTKLSLNNTKITDVALEYIKGLVELKELHLDRTAVTDHGAMAIGSFRKLEVLSMAATQIKNRFLRSETLNKCEHLTRLNLSKTDVSNRGIEAVQLPHLSLLNLDSTCVTVEGANRMHGCPSLKLVRTNNLRVNRGEDDDDD</sequence>
<dbReference type="PROSITE" id="PS50033">
    <property type="entry name" value="UBX"/>
    <property type="match status" value="1"/>
</dbReference>
<dbReference type="InterPro" id="IPR006553">
    <property type="entry name" value="Leu-rich_rpt_Cys-con_subtyp"/>
</dbReference>
<reference evidence="4" key="1">
    <citation type="submission" date="2022-11" db="UniProtKB">
        <authorList>
            <consortium name="EnsemblMetazoa"/>
        </authorList>
    </citation>
    <scope>IDENTIFICATION</scope>
</reference>
<dbReference type="Pfam" id="PF13516">
    <property type="entry name" value="LRR_6"/>
    <property type="match status" value="1"/>
</dbReference>
<evidence type="ECO:0008006" key="6">
    <source>
        <dbReference type="Google" id="ProtNLM"/>
    </source>
</evidence>
<feature type="region of interest" description="Disordered" evidence="1">
    <location>
        <begin position="51"/>
        <end position="161"/>
    </location>
</feature>
<feature type="region of interest" description="Disordered" evidence="1">
    <location>
        <begin position="319"/>
        <end position="412"/>
    </location>
</feature>
<dbReference type="Proteomes" id="UP000887568">
    <property type="component" value="Unplaced"/>
</dbReference>
<dbReference type="InterPro" id="IPR001611">
    <property type="entry name" value="Leu-rich_rpt"/>
</dbReference>